<accession>A0A3S4PFX0</accession>
<protein>
    <submittedName>
        <fullName evidence="1">Protein of uncharacterized function (DUF1652)</fullName>
    </submittedName>
</protein>
<dbReference type="AlphaFoldDB" id="A0A3S4PFX0"/>
<evidence type="ECO:0000313" key="2">
    <source>
        <dbReference type="Proteomes" id="UP000278078"/>
    </source>
</evidence>
<name>A0A3S4PFX0_PSEFL</name>
<dbReference type="Proteomes" id="UP000278078">
    <property type="component" value="Chromosome"/>
</dbReference>
<dbReference type="InterPro" id="IPR012448">
    <property type="entry name" value="DUF1652"/>
</dbReference>
<reference evidence="1 2" key="1">
    <citation type="submission" date="2018-12" db="EMBL/GenBank/DDBJ databases">
        <authorList>
            <consortium name="Pathogen Informatics"/>
        </authorList>
    </citation>
    <scope>NUCLEOTIDE SEQUENCE [LARGE SCALE GENOMIC DNA]</scope>
    <source>
        <strain evidence="1 2">NCTC10783</strain>
    </source>
</reference>
<organism evidence="1 2">
    <name type="scientific">Pseudomonas fluorescens</name>
    <dbReference type="NCBI Taxonomy" id="294"/>
    <lineage>
        <taxon>Bacteria</taxon>
        <taxon>Pseudomonadati</taxon>
        <taxon>Pseudomonadota</taxon>
        <taxon>Gammaproteobacteria</taxon>
        <taxon>Pseudomonadales</taxon>
        <taxon>Pseudomonadaceae</taxon>
        <taxon>Pseudomonas</taxon>
    </lineage>
</organism>
<dbReference type="Pfam" id="PF07865">
    <property type="entry name" value="DUF1652"/>
    <property type="match status" value="1"/>
</dbReference>
<sequence>MRLTFEQARQLIEPSFSPFTCSCTRDRDGAMSILLGNALTGTIEAFSTGIGTEQWRTPEAVTQLIRDLRLDIAP</sequence>
<evidence type="ECO:0000313" key="1">
    <source>
        <dbReference type="EMBL" id="VEE47502.1"/>
    </source>
</evidence>
<proteinExistence type="predicted"/>
<gene>
    <name evidence="1" type="ORF">NCTC10783_03387</name>
</gene>
<dbReference type="EMBL" id="LR134300">
    <property type="protein sequence ID" value="VEE47502.1"/>
    <property type="molecule type" value="Genomic_DNA"/>
</dbReference>